<evidence type="ECO:0000313" key="2">
    <source>
        <dbReference type="Proteomes" id="UP000321328"/>
    </source>
</evidence>
<comment type="caution">
    <text evidence="1">The sequence shown here is derived from an EMBL/GenBank/DDBJ whole genome shotgun (WGS) entry which is preliminary data.</text>
</comment>
<gene>
    <name evidence="1" type="ORF">PA7_13250</name>
</gene>
<protein>
    <submittedName>
        <fullName evidence="1">Uncharacterized protein</fullName>
    </submittedName>
</protein>
<dbReference type="AlphaFoldDB" id="A0A511D3K3"/>
<reference evidence="1 2" key="1">
    <citation type="submission" date="2019-07" db="EMBL/GenBank/DDBJ databases">
        <title>Whole genome shotgun sequence of Pseudonocardia asaccharolytica NBRC 16224.</title>
        <authorList>
            <person name="Hosoyama A."/>
            <person name="Uohara A."/>
            <person name="Ohji S."/>
            <person name="Ichikawa N."/>
        </authorList>
    </citation>
    <scope>NUCLEOTIDE SEQUENCE [LARGE SCALE GENOMIC DNA]</scope>
    <source>
        <strain evidence="1 2">NBRC 16224</strain>
    </source>
</reference>
<keyword evidence="2" id="KW-1185">Reference proteome</keyword>
<name>A0A511D3K3_9PSEU</name>
<evidence type="ECO:0000313" key="1">
    <source>
        <dbReference type="EMBL" id="GEL17488.1"/>
    </source>
</evidence>
<proteinExistence type="predicted"/>
<sequence>MGAGRETAVRAQVVAHWLCRSCEVEGRDPDREPTCWNCGGAVTVTARPTVFLDAVRGEAE</sequence>
<dbReference type="EMBL" id="BJVI01000009">
    <property type="protein sequence ID" value="GEL17488.1"/>
    <property type="molecule type" value="Genomic_DNA"/>
</dbReference>
<dbReference type="Proteomes" id="UP000321328">
    <property type="component" value="Unassembled WGS sequence"/>
</dbReference>
<accession>A0A511D3K3</accession>
<organism evidence="1 2">
    <name type="scientific">Pseudonocardia asaccharolytica DSM 44247 = NBRC 16224</name>
    <dbReference type="NCBI Taxonomy" id="1123024"/>
    <lineage>
        <taxon>Bacteria</taxon>
        <taxon>Bacillati</taxon>
        <taxon>Actinomycetota</taxon>
        <taxon>Actinomycetes</taxon>
        <taxon>Pseudonocardiales</taxon>
        <taxon>Pseudonocardiaceae</taxon>
        <taxon>Pseudonocardia</taxon>
    </lineage>
</organism>